<dbReference type="EMBL" id="JABXWD010000183">
    <property type="protein sequence ID" value="MBV6342020.1"/>
    <property type="molecule type" value="Genomic_DNA"/>
</dbReference>
<organism evidence="1 2">
    <name type="scientific">Candidatus Magnetobacterium casense</name>
    <dbReference type="NCBI Taxonomy" id="1455061"/>
    <lineage>
        <taxon>Bacteria</taxon>
        <taxon>Pseudomonadati</taxon>
        <taxon>Nitrospirota</taxon>
        <taxon>Thermodesulfovibrionia</taxon>
        <taxon>Thermodesulfovibrionales</taxon>
        <taxon>Candidatus Magnetobacteriaceae</taxon>
        <taxon>Candidatus Magnetobacterium</taxon>
    </lineage>
</organism>
<keyword evidence="2" id="KW-1185">Reference proteome</keyword>
<evidence type="ECO:0000313" key="2">
    <source>
        <dbReference type="Proteomes" id="UP001196980"/>
    </source>
</evidence>
<evidence type="ECO:0000313" key="1">
    <source>
        <dbReference type="EMBL" id="MBV6342020.1"/>
    </source>
</evidence>
<dbReference type="RefSeq" id="WP_218252649.1">
    <property type="nucleotide sequence ID" value="NZ_JABXWD010000183.1"/>
</dbReference>
<protein>
    <submittedName>
        <fullName evidence="1">Uncharacterized protein</fullName>
    </submittedName>
</protein>
<comment type="caution">
    <text evidence="1">The sequence shown here is derived from an EMBL/GenBank/DDBJ whole genome shotgun (WGS) entry which is preliminary data.</text>
</comment>
<name>A0ABS6RZE4_9BACT</name>
<dbReference type="Proteomes" id="UP001196980">
    <property type="component" value="Unassembled WGS sequence"/>
</dbReference>
<sequence>MRGFYGNDPSGAAYLLKHQRRKHLLDFLTGYTVPVVTNTRTVIKCVEESVSVKMGQFKLYGVLIGLISVMVPC</sequence>
<accession>A0ABS6RZE4</accession>
<gene>
    <name evidence="1" type="ORF">HWQ67_10525</name>
</gene>
<proteinExistence type="predicted"/>
<reference evidence="1 2" key="1">
    <citation type="journal article" date="2020" name="J Geophys Res Biogeosci">
        <title>Magnetotaxis as an Adaptation to Enable Bacterial Shuttling of Microbial Sulfur and Sulfur Cycling Across Aquatic Oxic#Anoxic Interfaces.</title>
        <authorList>
            <person name="Li J."/>
            <person name="Liu P."/>
            <person name="Wang J."/>
            <person name="Roberts A.P."/>
            <person name="Pan Y."/>
        </authorList>
    </citation>
    <scope>NUCLEOTIDE SEQUENCE [LARGE SCALE GENOMIC DNA]</scope>
    <source>
        <strain evidence="1 2">MYR-1_YQ</strain>
    </source>
</reference>